<dbReference type="OrthoDB" id="5567237at2"/>
<dbReference type="RefSeq" id="WP_131911163.1">
    <property type="nucleotide sequence ID" value="NZ_OU594967.1"/>
</dbReference>
<evidence type="ECO:0000313" key="4">
    <source>
        <dbReference type="EMBL" id="TCK63194.1"/>
    </source>
</evidence>
<keyword evidence="2 3" id="KW-0804">Transcription</keyword>
<comment type="similarity">
    <text evidence="3">Belongs to the Rsd/AlgQ family.</text>
</comment>
<proteinExistence type="inferred from homology"/>
<evidence type="ECO:0000256" key="2">
    <source>
        <dbReference type="ARBA" id="ARBA00023163"/>
    </source>
</evidence>
<dbReference type="Pfam" id="PF04353">
    <property type="entry name" value="Rsd_AlgQ"/>
    <property type="match status" value="1"/>
</dbReference>
<evidence type="ECO:0000313" key="5">
    <source>
        <dbReference type="Proteomes" id="UP000295565"/>
    </source>
</evidence>
<evidence type="ECO:0000256" key="1">
    <source>
        <dbReference type="ARBA" id="ARBA00023015"/>
    </source>
</evidence>
<dbReference type="GO" id="GO:0006355">
    <property type="term" value="P:regulation of DNA-templated transcription"/>
    <property type="evidence" value="ECO:0007669"/>
    <property type="project" value="InterPro"/>
</dbReference>
<comment type="caution">
    <text evidence="4">The sequence shown here is derived from an EMBL/GenBank/DDBJ whole genome shotgun (WGS) entry which is preliminary data.</text>
</comment>
<evidence type="ECO:0000256" key="3">
    <source>
        <dbReference type="RuleBase" id="RU004409"/>
    </source>
</evidence>
<dbReference type="NCBIfam" id="NF008723">
    <property type="entry name" value="PRK11718.1"/>
    <property type="match status" value="1"/>
</dbReference>
<dbReference type="InterPro" id="IPR007448">
    <property type="entry name" value="Sigma70_reg_Rsd_AlgQ"/>
</dbReference>
<sequence length="157" mass="18181">MLKRVAQAQQRWGGASQVIDNWLAERSQLIVEYCQLVGQKQPKSMQKLPQLEQIQHFCHHLVDYVSTGHFGVFDQIIEDCQDYRRVHGYIQQLAPTTEIIVDFYDKYVEVSDLSELNEFIDTLGIIGESLENRFAIEDKLLAELYQHVVAEQAQTNP</sequence>
<accession>A0A4R1KF04</accession>
<organism evidence="4 5">
    <name type="scientific">Celerinatantimonas diazotrophica</name>
    <dbReference type="NCBI Taxonomy" id="412034"/>
    <lineage>
        <taxon>Bacteria</taxon>
        <taxon>Pseudomonadati</taxon>
        <taxon>Pseudomonadota</taxon>
        <taxon>Gammaproteobacteria</taxon>
        <taxon>Celerinatantimonadaceae</taxon>
        <taxon>Celerinatantimonas</taxon>
    </lineage>
</organism>
<dbReference type="InterPro" id="IPR038309">
    <property type="entry name" value="Rsd/AlgQ_sf"/>
</dbReference>
<dbReference type="AlphaFoldDB" id="A0A4R1KF04"/>
<dbReference type="PIRSF" id="PIRSF016548">
    <property type="entry name" value="Rsd_AlgQ"/>
    <property type="match status" value="1"/>
</dbReference>
<reference evidence="4 5" key="1">
    <citation type="submission" date="2019-03" db="EMBL/GenBank/DDBJ databases">
        <title>Genomic Encyclopedia of Type Strains, Phase IV (KMG-IV): sequencing the most valuable type-strain genomes for metagenomic binning, comparative biology and taxonomic classification.</title>
        <authorList>
            <person name="Goeker M."/>
        </authorList>
    </citation>
    <scope>NUCLEOTIDE SEQUENCE [LARGE SCALE GENOMIC DNA]</scope>
    <source>
        <strain evidence="4 5">DSM 18577</strain>
    </source>
</reference>
<keyword evidence="1 3" id="KW-0805">Transcription regulation</keyword>
<gene>
    <name evidence="4" type="ORF">EV690_0291</name>
</gene>
<dbReference type="EMBL" id="SMGD01000003">
    <property type="protein sequence ID" value="TCK63194.1"/>
    <property type="molecule type" value="Genomic_DNA"/>
</dbReference>
<name>A0A4R1KF04_9GAMM</name>
<protein>
    <submittedName>
        <fullName evidence="4">Regulator of sigma D</fullName>
    </submittedName>
</protein>
<dbReference type="Proteomes" id="UP000295565">
    <property type="component" value="Unassembled WGS sequence"/>
</dbReference>
<dbReference type="Gene3D" id="1.20.120.1370">
    <property type="entry name" value="Regulator of RNA polymerase sigma(70) subunit, domain 4"/>
    <property type="match status" value="1"/>
</dbReference>
<keyword evidence="5" id="KW-1185">Reference proteome</keyword>